<comment type="function">
    <text evidence="10">Sterol O-acyltransferase that catalyzes the formation of stery esters.</text>
</comment>
<dbReference type="AlphaFoldDB" id="A0A9W7SNS9"/>
<keyword evidence="8 11" id="KW-0472">Membrane</keyword>
<evidence type="ECO:0000313" key="15">
    <source>
        <dbReference type="EMBL" id="KAH9825806.1"/>
    </source>
</evidence>
<accession>A0A9W7SNS9</accession>
<dbReference type="OrthoDB" id="10039049at2759"/>
<evidence type="ECO:0000256" key="2">
    <source>
        <dbReference type="ARBA" id="ARBA00005189"/>
    </source>
</evidence>
<feature type="transmembrane region" description="Helical" evidence="14">
    <location>
        <begin position="129"/>
        <end position="152"/>
    </location>
</feature>
<comment type="similarity">
    <text evidence="3 11">Belongs to the membrane-bound acyltransferase family. Sterol o-acyltransferase subfamily.</text>
</comment>
<dbReference type="PIRSF" id="PIRSF000439">
    <property type="entry name" value="Oat_ACAT_DAG_ARE"/>
    <property type="match status" value="1"/>
</dbReference>
<dbReference type="Pfam" id="PF03062">
    <property type="entry name" value="MBOAT"/>
    <property type="match status" value="1"/>
</dbReference>
<evidence type="ECO:0000256" key="7">
    <source>
        <dbReference type="ARBA" id="ARBA00022989"/>
    </source>
</evidence>
<name>A0A9W7SNS9_9PEZI</name>
<protein>
    <recommendedName>
        <fullName evidence="11">O-acyltransferase</fullName>
    </recommendedName>
</protein>
<dbReference type="EMBL" id="RIBY02002078">
    <property type="protein sequence ID" value="KAH9825806.1"/>
    <property type="molecule type" value="Genomic_DNA"/>
</dbReference>
<keyword evidence="16" id="KW-1185">Reference proteome</keyword>
<comment type="pathway">
    <text evidence="2">Lipid metabolism.</text>
</comment>
<feature type="transmembrane region" description="Helical" evidence="14">
    <location>
        <begin position="456"/>
        <end position="481"/>
    </location>
</feature>
<evidence type="ECO:0000256" key="6">
    <source>
        <dbReference type="ARBA" id="ARBA00022824"/>
    </source>
</evidence>
<keyword evidence="9 11" id="KW-0012">Acyltransferase</keyword>
<evidence type="ECO:0000256" key="8">
    <source>
        <dbReference type="ARBA" id="ARBA00023136"/>
    </source>
</evidence>
<dbReference type="Proteomes" id="UP001138500">
    <property type="component" value="Unassembled WGS sequence"/>
</dbReference>
<dbReference type="GO" id="GO:0005789">
    <property type="term" value="C:endoplasmic reticulum membrane"/>
    <property type="evidence" value="ECO:0007669"/>
    <property type="project" value="UniProtKB-SubCell"/>
</dbReference>
<evidence type="ECO:0000256" key="11">
    <source>
        <dbReference type="PIRNR" id="PIRNR000439"/>
    </source>
</evidence>
<comment type="caution">
    <text evidence="15">The sequence shown here is derived from an EMBL/GenBank/DDBJ whole genome shotgun (WGS) entry which is preliminary data.</text>
</comment>
<evidence type="ECO:0000256" key="9">
    <source>
        <dbReference type="ARBA" id="ARBA00023315"/>
    </source>
</evidence>
<feature type="active site" evidence="12">
    <location>
        <position position="414"/>
    </location>
</feature>
<evidence type="ECO:0000256" key="10">
    <source>
        <dbReference type="ARBA" id="ARBA00023568"/>
    </source>
</evidence>
<sequence length="506" mass="56648">MTVIKTMQQQQNGYATATRLDPAPSSTPALINGGLKRPRTKDTRSTKKYKHTFAVHQAPRTSCLTHNSATSPSFPPTNAPNFFGFRNLMGLVLVASNLRLMIENFNKYGLLVTLSGSQVRRGDWQWFGFLYGVTPVFLFVAYAIEAAAAVYAKEKVGEKKKAEVRGDNGAATGAKRHLFSTWRVIAFCHGFNATLMLVIATYTVYFRIHNPGLATFAEIHAVIVWLKVCSRWTAGAVQVVSIPAEHHTEKSQLLLVGTDIDLPAVYPMTDKRRWDFIAKRACESLLLSVVIFVACAQYAVPLLQNSLNDISTLHLSNILERVLKLSTISLVCWLAGFFAVFQSFLNMLAEIMMFGDREFYSDWWNSSDLRGYWTSWNKPVTHFMKRHIYSPMVGRGIHPVAAQLITFTFSGILHELLIGVPTHNILGVAFMGMMLQIPLIFLTDPLSRMKGHNGKLAGNLIFWISFCFFGQPLAALIYFFAWQAKYGTDNRPQWPLGLGNANEASS</sequence>
<evidence type="ECO:0000256" key="14">
    <source>
        <dbReference type="SAM" id="Phobius"/>
    </source>
</evidence>
<reference evidence="15 16" key="2">
    <citation type="journal article" date="2021" name="Curr. Genet.">
        <title>Genetic response to nitrogen starvation in the aggressive Eucalyptus foliar pathogen Teratosphaeria destructans.</title>
        <authorList>
            <person name="Havenga M."/>
            <person name="Wingfield B.D."/>
            <person name="Wingfield M.J."/>
            <person name="Dreyer L.L."/>
            <person name="Roets F."/>
            <person name="Aylward J."/>
        </authorList>
    </citation>
    <scope>NUCLEOTIDE SEQUENCE [LARGE SCALE GENOMIC DNA]</scope>
    <source>
        <strain evidence="15">CMW44962</strain>
    </source>
</reference>
<gene>
    <name evidence="15" type="ORF">Tdes44962_MAKER04017</name>
</gene>
<keyword evidence="6 11" id="KW-0256">Endoplasmic reticulum</keyword>
<feature type="transmembrane region" description="Helical" evidence="14">
    <location>
        <begin position="281"/>
        <end position="303"/>
    </location>
</feature>
<reference evidence="15 16" key="1">
    <citation type="journal article" date="2018" name="IMA Fungus">
        <title>IMA Genome-F 10: Nine draft genome sequences of Claviceps purpurea s.lat., including C. arundinis, C. humidiphila, and C. cf. spartinae, pseudomolecules for the pitch canker pathogen Fusarium circinatum, draft genome of Davidsoniella eucalypti, Grosmannia galeiformis, Quambalaria eucalypti, and Teratosphaeria destructans.</title>
        <authorList>
            <person name="Wingfield B.D."/>
            <person name="Liu M."/>
            <person name="Nguyen H.D."/>
            <person name="Lane F.A."/>
            <person name="Morgan S.W."/>
            <person name="De Vos L."/>
            <person name="Wilken P.M."/>
            <person name="Duong T.A."/>
            <person name="Aylward J."/>
            <person name="Coetzee M.P."/>
            <person name="Dadej K."/>
            <person name="De Beer Z.W."/>
            <person name="Findlay W."/>
            <person name="Havenga M."/>
            <person name="Kolarik M."/>
            <person name="Menzies J.G."/>
            <person name="Naidoo K."/>
            <person name="Pochopski O."/>
            <person name="Shoukouhi P."/>
            <person name="Santana Q.C."/>
            <person name="Seifert K.A."/>
            <person name="Soal N."/>
            <person name="Steenkamp E.T."/>
            <person name="Tatham C.T."/>
            <person name="van der Nest M.A."/>
            <person name="Wingfield M.J."/>
        </authorList>
    </citation>
    <scope>NUCLEOTIDE SEQUENCE [LARGE SCALE GENOMIC DNA]</scope>
    <source>
        <strain evidence="15">CMW44962</strain>
    </source>
</reference>
<dbReference type="InterPro" id="IPR014371">
    <property type="entry name" value="Oat_ACAT_DAG_ARE"/>
</dbReference>
<evidence type="ECO:0000256" key="12">
    <source>
        <dbReference type="PIRSR" id="PIRSR000439-1"/>
    </source>
</evidence>
<feature type="transmembrane region" description="Helical" evidence="14">
    <location>
        <begin position="184"/>
        <end position="205"/>
    </location>
</feature>
<proteinExistence type="inferred from homology"/>
<feature type="transmembrane region" description="Helical" evidence="14">
    <location>
        <begin position="323"/>
        <end position="345"/>
    </location>
</feature>
<keyword evidence="7 14" id="KW-1133">Transmembrane helix</keyword>
<dbReference type="GO" id="GO:0019432">
    <property type="term" value="P:triglyceride biosynthetic process"/>
    <property type="evidence" value="ECO:0007669"/>
    <property type="project" value="TreeGrafter"/>
</dbReference>
<keyword evidence="5 14" id="KW-0812">Transmembrane</keyword>
<evidence type="ECO:0000256" key="4">
    <source>
        <dbReference type="ARBA" id="ARBA00022679"/>
    </source>
</evidence>
<evidence type="ECO:0000256" key="3">
    <source>
        <dbReference type="ARBA" id="ARBA00009010"/>
    </source>
</evidence>
<dbReference type="PANTHER" id="PTHR10408">
    <property type="entry name" value="STEROL O-ACYLTRANSFERASE"/>
    <property type="match status" value="1"/>
</dbReference>
<feature type="transmembrane region" description="Helical" evidence="14">
    <location>
        <begin position="425"/>
        <end position="444"/>
    </location>
</feature>
<evidence type="ECO:0000256" key="5">
    <source>
        <dbReference type="ARBA" id="ARBA00022692"/>
    </source>
</evidence>
<dbReference type="PANTHER" id="PTHR10408:SF7">
    <property type="entry name" value="DIACYLGLYCEROL O-ACYLTRANSFERASE 1"/>
    <property type="match status" value="1"/>
</dbReference>
<keyword evidence="4 11" id="KW-0808">Transferase</keyword>
<evidence type="ECO:0000256" key="13">
    <source>
        <dbReference type="SAM" id="MobiDB-lite"/>
    </source>
</evidence>
<evidence type="ECO:0000256" key="1">
    <source>
        <dbReference type="ARBA" id="ARBA00004477"/>
    </source>
</evidence>
<dbReference type="GO" id="GO:0004144">
    <property type="term" value="F:diacylglycerol O-acyltransferase activity"/>
    <property type="evidence" value="ECO:0007669"/>
    <property type="project" value="UniProtKB-ARBA"/>
</dbReference>
<comment type="subcellular location">
    <subcellularLocation>
        <location evidence="1 11">Endoplasmic reticulum membrane</location>
        <topology evidence="1 11">Multi-pass membrane protein</topology>
    </subcellularLocation>
</comment>
<feature type="region of interest" description="Disordered" evidence="13">
    <location>
        <begin position="14"/>
        <end position="43"/>
    </location>
</feature>
<dbReference type="InterPro" id="IPR004299">
    <property type="entry name" value="MBOAT_fam"/>
</dbReference>
<evidence type="ECO:0000313" key="16">
    <source>
        <dbReference type="Proteomes" id="UP001138500"/>
    </source>
</evidence>
<organism evidence="15 16">
    <name type="scientific">Teratosphaeria destructans</name>
    <dbReference type="NCBI Taxonomy" id="418781"/>
    <lineage>
        <taxon>Eukaryota</taxon>
        <taxon>Fungi</taxon>
        <taxon>Dikarya</taxon>
        <taxon>Ascomycota</taxon>
        <taxon>Pezizomycotina</taxon>
        <taxon>Dothideomycetes</taxon>
        <taxon>Dothideomycetidae</taxon>
        <taxon>Mycosphaerellales</taxon>
        <taxon>Teratosphaeriaceae</taxon>
        <taxon>Teratosphaeria</taxon>
    </lineage>
</organism>